<proteinExistence type="predicted"/>
<organism evidence="1 2">
    <name type="scientific">Rhododendron molle</name>
    <name type="common">Chinese azalea</name>
    <name type="synonym">Azalea mollis</name>
    <dbReference type="NCBI Taxonomy" id="49168"/>
    <lineage>
        <taxon>Eukaryota</taxon>
        <taxon>Viridiplantae</taxon>
        <taxon>Streptophyta</taxon>
        <taxon>Embryophyta</taxon>
        <taxon>Tracheophyta</taxon>
        <taxon>Spermatophyta</taxon>
        <taxon>Magnoliopsida</taxon>
        <taxon>eudicotyledons</taxon>
        <taxon>Gunneridae</taxon>
        <taxon>Pentapetalae</taxon>
        <taxon>asterids</taxon>
        <taxon>Ericales</taxon>
        <taxon>Ericaceae</taxon>
        <taxon>Ericoideae</taxon>
        <taxon>Rhodoreae</taxon>
        <taxon>Rhododendron</taxon>
    </lineage>
</organism>
<protein>
    <submittedName>
        <fullName evidence="1">Uncharacterized protein</fullName>
    </submittedName>
</protein>
<name>A0ACC0PAE6_RHOML</name>
<evidence type="ECO:0000313" key="1">
    <source>
        <dbReference type="EMBL" id="KAI8562141.1"/>
    </source>
</evidence>
<dbReference type="Proteomes" id="UP001062846">
    <property type="component" value="Chromosome 3"/>
</dbReference>
<evidence type="ECO:0000313" key="2">
    <source>
        <dbReference type="Proteomes" id="UP001062846"/>
    </source>
</evidence>
<keyword evidence="2" id="KW-1185">Reference proteome</keyword>
<dbReference type="EMBL" id="CM046390">
    <property type="protein sequence ID" value="KAI8562141.1"/>
    <property type="molecule type" value="Genomic_DNA"/>
</dbReference>
<sequence>MTMRRAQEALHEFSDLRTPSMIYTDNPIAEDVSFHWRAPDHGGFEINCDVAVKRNGKDAKCNVVLRERRGLIVDGRVVSAEIASTFHGELLAYKLYAHFKINWQ</sequence>
<comment type="caution">
    <text evidence="1">The sequence shown here is derived from an EMBL/GenBank/DDBJ whole genome shotgun (WGS) entry which is preliminary data.</text>
</comment>
<accession>A0ACC0PAE6</accession>
<gene>
    <name evidence="1" type="ORF">RHMOL_Rhmol03G0011800</name>
</gene>
<reference evidence="1" key="1">
    <citation type="submission" date="2022-02" db="EMBL/GenBank/DDBJ databases">
        <title>Plant Genome Project.</title>
        <authorList>
            <person name="Zhang R.-G."/>
        </authorList>
    </citation>
    <scope>NUCLEOTIDE SEQUENCE</scope>
    <source>
        <strain evidence="1">AT1</strain>
    </source>
</reference>